<dbReference type="EMBL" id="VBOY01000080">
    <property type="protein sequence ID" value="TMQ64850.1"/>
    <property type="molecule type" value="Genomic_DNA"/>
</dbReference>
<dbReference type="InterPro" id="IPR036249">
    <property type="entry name" value="Thioredoxin-like_sf"/>
</dbReference>
<dbReference type="PROSITE" id="PS51352">
    <property type="entry name" value="THIOREDOXIN_2"/>
    <property type="match status" value="1"/>
</dbReference>
<accession>A0A538TMK3</accession>
<protein>
    <submittedName>
        <fullName evidence="2">Redoxin domain-containing protein</fullName>
    </submittedName>
</protein>
<dbReference type="Gene3D" id="2.50.20.10">
    <property type="entry name" value="Lipoprotein localisation LolA/LolB/LppX"/>
    <property type="match status" value="1"/>
</dbReference>
<reference evidence="2 3" key="1">
    <citation type="journal article" date="2019" name="Nat. Microbiol.">
        <title>Mediterranean grassland soil C-N compound turnover is dependent on rainfall and depth, and is mediated by genomically divergent microorganisms.</title>
        <authorList>
            <person name="Diamond S."/>
            <person name="Andeer P.F."/>
            <person name="Li Z."/>
            <person name="Crits-Christoph A."/>
            <person name="Burstein D."/>
            <person name="Anantharaman K."/>
            <person name="Lane K.R."/>
            <person name="Thomas B.C."/>
            <person name="Pan C."/>
            <person name="Northen T.R."/>
            <person name="Banfield J.F."/>
        </authorList>
    </citation>
    <scope>NUCLEOTIDE SEQUENCE [LARGE SCALE GENOMIC DNA]</scope>
    <source>
        <strain evidence="2">WS_8</strain>
    </source>
</reference>
<organism evidence="2 3">
    <name type="scientific">Eiseniibacteriota bacterium</name>
    <dbReference type="NCBI Taxonomy" id="2212470"/>
    <lineage>
        <taxon>Bacteria</taxon>
        <taxon>Candidatus Eiseniibacteriota</taxon>
    </lineage>
</organism>
<evidence type="ECO:0000259" key="1">
    <source>
        <dbReference type="PROSITE" id="PS51352"/>
    </source>
</evidence>
<dbReference type="Proteomes" id="UP000316609">
    <property type="component" value="Unassembled WGS sequence"/>
</dbReference>
<dbReference type="GO" id="GO:0016491">
    <property type="term" value="F:oxidoreductase activity"/>
    <property type="evidence" value="ECO:0007669"/>
    <property type="project" value="InterPro"/>
</dbReference>
<dbReference type="Pfam" id="PF00578">
    <property type="entry name" value="AhpC-TSA"/>
    <property type="match status" value="1"/>
</dbReference>
<dbReference type="AlphaFoldDB" id="A0A538TMK3"/>
<comment type="caution">
    <text evidence="2">The sequence shown here is derived from an EMBL/GenBank/DDBJ whole genome shotgun (WGS) entry which is preliminary data.</text>
</comment>
<dbReference type="SUPFAM" id="SSF52833">
    <property type="entry name" value="Thioredoxin-like"/>
    <property type="match status" value="1"/>
</dbReference>
<evidence type="ECO:0000313" key="3">
    <source>
        <dbReference type="Proteomes" id="UP000316609"/>
    </source>
</evidence>
<dbReference type="InterPro" id="IPR013766">
    <property type="entry name" value="Thioredoxin_domain"/>
</dbReference>
<gene>
    <name evidence="2" type="ORF">E6K78_08725</name>
</gene>
<sequence length="402" mass="43781">MAGARAVPALKRPRLDAENRAMLALAFAVLAGSSAPSSPRPAPSEAAVTLNRVIRRYQTATSYWIRADVTRWDGQEGENPPRETYVVAAAPGGRFRDQGPEETRVCDGSTLHHYVRELGQYSREAAPATQDERALQPLLLSQGFLSLGEILAAHHPRLLRRDSLRVEEENRPVVAMKVTGSLGEAITFWVDARRGVVVRDSVYVDLTGALGTLLPQNRRSAVRVVHDYTTLALGSPVPDSVFAFSPPSAATPVAALDFTAPGQGLEGLPAPDFTLPDLEGRTWTLSALRGRVVLLHFRLLEAALYGGDTDLRLLQDVEKRGLPSGVQALCAWVTVNPEVARDEGRRYGLVHPMLLDELGTVAQAYHAMVGCFVVIGPDGRVRKWLVQPSEPELQRMVAEAAR</sequence>
<feature type="domain" description="Thioredoxin" evidence="1">
    <location>
        <begin position="264"/>
        <end position="402"/>
    </location>
</feature>
<dbReference type="GO" id="GO:0016209">
    <property type="term" value="F:antioxidant activity"/>
    <property type="evidence" value="ECO:0007669"/>
    <property type="project" value="InterPro"/>
</dbReference>
<proteinExistence type="predicted"/>
<dbReference type="InterPro" id="IPR000866">
    <property type="entry name" value="AhpC/TSA"/>
</dbReference>
<dbReference type="Gene3D" id="3.40.30.10">
    <property type="entry name" value="Glutaredoxin"/>
    <property type="match status" value="1"/>
</dbReference>
<name>A0A538TMK3_UNCEI</name>
<evidence type="ECO:0000313" key="2">
    <source>
        <dbReference type="EMBL" id="TMQ64850.1"/>
    </source>
</evidence>